<keyword evidence="6" id="KW-0732">Signal</keyword>
<keyword evidence="3 4" id="KW-0413">Isomerase</keyword>
<organism evidence="8 9">
    <name type="scientific">Nonomuraea glycinis</name>
    <dbReference type="NCBI Taxonomy" id="2047744"/>
    <lineage>
        <taxon>Bacteria</taxon>
        <taxon>Bacillati</taxon>
        <taxon>Actinomycetota</taxon>
        <taxon>Actinomycetes</taxon>
        <taxon>Streptosporangiales</taxon>
        <taxon>Streptosporangiaceae</taxon>
        <taxon>Nonomuraea</taxon>
    </lineage>
</organism>
<dbReference type="InterPro" id="IPR001179">
    <property type="entry name" value="PPIase_FKBP_dom"/>
</dbReference>
<evidence type="ECO:0000256" key="2">
    <source>
        <dbReference type="ARBA" id="ARBA00023110"/>
    </source>
</evidence>
<feature type="domain" description="PPIase FKBP-type" evidence="7">
    <location>
        <begin position="65"/>
        <end position="125"/>
    </location>
</feature>
<dbReference type="SUPFAM" id="SSF54534">
    <property type="entry name" value="FKBP-like"/>
    <property type="match status" value="2"/>
</dbReference>
<feature type="domain" description="PPIase FKBP-type" evidence="7">
    <location>
        <begin position="196"/>
        <end position="286"/>
    </location>
</feature>
<dbReference type="AlphaFoldDB" id="A0A918E744"/>
<dbReference type="GO" id="GO:0003755">
    <property type="term" value="F:peptidyl-prolyl cis-trans isomerase activity"/>
    <property type="evidence" value="ECO:0007669"/>
    <property type="project" value="UniProtKB-UniRule"/>
</dbReference>
<keyword evidence="9" id="KW-1185">Reference proteome</keyword>
<dbReference type="InterPro" id="IPR046357">
    <property type="entry name" value="PPIase_dom_sf"/>
</dbReference>
<dbReference type="Gene3D" id="3.10.50.40">
    <property type="match status" value="2"/>
</dbReference>
<dbReference type="RefSeq" id="WP_189140520.1">
    <property type="nucleotide sequence ID" value="NZ_BMNK01000007.1"/>
</dbReference>
<dbReference type="InterPro" id="IPR050689">
    <property type="entry name" value="FKBP-type_PPIase"/>
</dbReference>
<reference evidence="8" key="2">
    <citation type="submission" date="2020-09" db="EMBL/GenBank/DDBJ databases">
        <authorList>
            <person name="Sun Q."/>
            <person name="Zhou Y."/>
        </authorList>
    </citation>
    <scope>NUCLEOTIDE SEQUENCE</scope>
    <source>
        <strain evidence="8">CGMCC 4.7430</strain>
    </source>
</reference>
<protein>
    <recommendedName>
        <fullName evidence="5">Peptidyl-prolyl cis-trans isomerase</fullName>
        <ecNumber evidence="5">5.2.1.8</ecNumber>
    </recommendedName>
</protein>
<accession>A0A918E744</accession>
<reference evidence="8" key="1">
    <citation type="journal article" date="2014" name="Int. J. Syst. Evol. Microbiol.">
        <title>Complete genome sequence of Corynebacterium casei LMG S-19264T (=DSM 44701T), isolated from a smear-ripened cheese.</title>
        <authorList>
            <consortium name="US DOE Joint Genome Institute (JGI-PGF)"/>
            <person name="Walter F."/>
            <person name="Albersmeier A."/>
            <person name="Kalinowski J."/>
            <person name="Ruckert C."/>
        </authorList>
    </citation>
    <scope>NUCLEOTIDE SEQUENCE</scope>
    <source>
        <strain evidence="8">CGMCC 4.7430</strain>
    </source>
</reference>
<dbReference type="Pfam" id="PF00254">
    <property type="entry name" value="FKBP_C"/>
    <property type="match status" value="2"/>
</dbReference>
<evidence type="ECO:0000259" key="7">
    <source>
        <dbReference type="PROSITE" id="PS50059"/>
    </source>
</evidence>
<evidence type="ECO:0000256" key="4">
    <source>
        <dbReference type="PROSITE-ProRule" id="PRU00277"/>
    </source>
</evidence>
<evidence type="ECO:0000256" key="1">
    <source>
        <dbReference type="ARBA" id="ARBA00000971"/>
    </source>
</evidence>
<keyword evidence="2 4" id="KW-0697">Rotamase</keyword>
<evidence type="ECO:0000313" key="8">
    <source>
        <dbReference type="EMBL" id="GGP09145.1"/>
    </source>
</evidence>
<dbReference type="EC" id="5.2.1.8" evidence="5"/>
<sequence length="286" mass="29706">MRRRTIALLLIPLLAPAACSGSPSEPEVAGAFGARPTVVFPTGRPAAELRIDQLAAGSGATLEQDDVAIVQYTAHVWDGGANRLVDSSFNRGAPAAFPLGRLPPGLDRALRGRKVGSRVVAAIPPGDGLRDELLYVVDILGAHGRDTTVEAAGGSLAGVRVTGTDRPRLTVPRTAPPTAFTATVLSRGSGPATQTGRLLVAQYVGVVWDGGRVFDSTWRTGRPKTFTIGDGSVIRGWDRALLGVPVGSRVLMIVPPADGYGAAGHPPSGIRPQDTLVFAIDILAAY</sequence>
<evidence type="ECO:0000256" key="5">
    <source>
        <dbReference type="RuleBase" id="RU003915"/>
    </source>
</evidence>
<feature type="signal peptide" evidence="6">
    <location>
        <begin position="1"/>
        <end position="17"/>
    </location>
</feature>
<proteinExistence type="inferred from homology"/>
<comment type="caution">
    <text evidence="8">The sequence shown here is derived from an EMBL/GenBank/DDBJ whole genome shotgun (WGS) entry which is preliminary data.</text>
</comment>
<gene>
    <name evidence="8" type="ORF">GCM10012278_43680</name>
</gene>
<dbReference type="GO" id="GO:0005737">
    <property type="term" value="C:cytoplasm"/>
    <property type="evidence" value="ECO:0007669"/>
    <property type="project" value="TreeGrafter"/>
</dbReference>
<dbReference type="PANTHER" id="PTHR10516">
    <property type="entry name" value="PEPTIDYL-PROLYL CIS-TRANS ISOMERASE"/>
    <property type="match status" value="1"/>
</dbReference>
<dbReference type="EMBL" id="BMNK01000007">
    <property type="protein sequence ID" value="GGP09145.1"/>
    <property type="molecule type" value="Genomic_DNA"/>
</dbReference>
<evidence type="ECO:0000256" key="3">
    <source>
        <dbReference type="ARBA" id="ARBA00023235"/>
    </source>
</evidence>
<comment type="similarity">
    <text evidence="5">Belongs to the FKBP-type PPIase family.</text>
</comment>
<dbReference type="PROSITE" id="PS50059">
    <property type="entry name" value="FKBP_PPIASE"/>
    <property type="match status" value="2"/>
</dbReference>
<name>A0A918E744_9ACTN</name>
<dbReference type="Proteomes" id="UP000660745">
    <property type="component" value="Unassembled WGS sequence"/>
</dbReference>
<evidence type="ECO:0000256" key="6">
    <source>
        <dbReference type="SAM" id="SignalP"/>
    </source>
</evidence>
<comment type="catalytic activity">
    <reaction evidence="1 4 5">
        <text>[protein]-peptidylproline (omega=180) = [protein]-peptidylproline (omega=0)</text>
        <dbReference type="Rhea" id="RHEA:16237"/>
        <dbReference type="Rhea" id="RHEA-COMP:10747"/>
        <dbReference type="Rhea" id="RHEA-COMP:10748"/>
        <dbReference type="ChEBI" id="CHEBI:83833"/>
        <dbReference type="ChEBI" id="CHEBI:83834"/>
        <dbReference type="EC" id="5.2.1.8"/>
    </reaction>
</comment>
<feature type="chain" id="PRO_5038844510" description="Peptidyl-prolyl cis-trans isomerase" evidence="6">
    <location>
        <begin position="18"/>
        <end position="286"/>
    </location>
</feature>
<dbReference type="PANTHER" id="PTHR10516:SF443">
    <property type="entry name" value="FK506-BINDING PROTEIN 59-RELATED"/>
    <property type="match status" value="1"/>
</dbReference>
<evidence type="ECO:0000313" key="9">
    <source>
        <dbReference type="Proteomes" id="UP000660745"/>
    </source>
</evidence>